<feature type="binding site" evidence="7">
    <location>
        <position position="134"/>
    </location>
    <ligand>
        <name>[2Fe-2S] cluster</name>
        <dbReference type="ChEBI" id="CHEBI:190135"/>
    </ligand>
</feature>
<sequence length="169" mass="18233">MNTTQNESAQKKTLDLSKIEQVLEKYKNARGALIPVLQAVQGHYGYLPEPVVDLIAERLRISAHEIVGTATFYAQFHLKPRGQHIVKVCCGTACHVKGAKKVLQKISETLEVSTGMTTKDNAFTLEEVACLGACSLAPVMMVDEDLHGKLAPDTVGTVIKEIKGAGTSS</sequence>
<comment type="cofactor">
    <cofactor evidence="6">
        <name>[2Fe-2S] cluster</name>
        <dbReference type="ChEBI" id="CHEBI:190135"/>
    </cofactor>
</comment>
<evidence type="ECO:0000313" key="8">
    <source>
        <dbReference type="EMBL" id="OOP57345.1"/>
    </source>
</evidence>
<dbReference type="STRING" id="1004156.AYP45_04120"/>
<dbReference type="Pfam" id="PF01257">
    <property type="entry name" value="2Fe-2S_thioredx"/>
    <property type="match status" value="1"/>
</dbReference>
<dbReference type="Gene3D" id="1.10.10.1590">
    <property type="entry name" value="NADH-quinone oxidoreductase subunit E"/>
    <property type="match status" value="1"/>
</dbReference>
<dbReference type="Proteomes" id="UP000189681">
    <property type="component" value="Unassembled WGS sequence"/>
</dbReference>
<keyword evidence="4 7" id="KW-0408">Iron</keyword>
<evidence type="ECO:0000256" key="4">
    <source>
        <dbReference type="ARBA" id="ARBA00023004"/>
    </source>
</evidence>
<keyword evidence="3 7" id="KW-0479">Metal-binding</keyword>
<dbReference type="GO" id="GO:0051537">
    <property type="term" value="F:2 iron, 2 sulfur cluster binding"/>
    <property type="evidence" value="ECO:0007669"/>
    <property type="project" value="UniProtKB-KW"/>
</dbReference>
<dbReference type="GO" id="GO:0046872">
    <property type="term" value="F:metal ion binding"/>
    <property type="evidence" value="ECO:0007669"/>
    <property type="project" value="UniProtKB-KW"/>
</dbReference>
<proteinExistence type="inferred from homology"/>
<dbReference type="PIRSF" id="PIRSF000216">
    <property type="entry name" value="NADH_DH_24kDa"/>
    <property type="match status" value="1"/>
</dbReference>
<evidence type="ECO:0000256" key="3">
    <source>
        <dbReference type="ARBA" id="ARBA00022723"/>
    </source>
</evidence>
<evidence type="ECO:0000256" key="1">
    <source>
        <dbReference type="ARBA" id="ARBA00010643"/>
    </source>
</evidence>
<dbReference type="PROSITE" id="PS01099">
    <property type="entry name" value="COMPLEX1_24K"/>
    <property type="match status" value="1"/>
</dbReference>
<comment type="similarity">
    <text evidence="1">Belongs to the complex I 24 kDa subunit family.</text>
</comment>
<name>A0A1V4AW58_9BACT</name>
<evidence type="ECO:0000256" key="5">
    <source>
        <dbReference type="ARBA" id="ARBA00023014"/>
    </source>
</evidence>
<dbReference type="InterPro" id="IPR041921">
    <property type="entry name" value="NuoE_N"/>
</dbReference>
<evidence type="ECO:0000256" key="2">
    <source>
        <dbReference type="ARBA" id="ARBA00022714"/>
    </source>
</evidence>
<dbReference type="FunFam" id="3.40.30.10:FF:000015">
    <property type="entry name" value="NADH-quinone oxidoreductase subunit E"/>
    <property type="match status" value="1"/>
</dbReference>
<dbReference type="InterPro" id="IPR028431">
    <property type="entry name" value="NADP_DH_HndA-like"/>
</dbReference>
<gene>
    <name evidence="8" type="ORF">AYP45_04120</name>
</gene>
<dbReference type="InterPro" id="IPR002023">
    <property type="entry name" value="NuoE-like"/>
</dbReference>
<dbReference type="PANTHER" id="PTHR43342:SF1">
    <property type="entry name" value="BIFURCATING [FEFE] HYDROGENASE GAMMA SUBUNIT"/>
    <property type="match status" value="1"/>
</dbReference>
<keyword evidence="2 7" id="KW-0001">2Fe-2S</keyword>
<feature type="binding site" evidence="7">
    <location>
        <position position="94"/>
    </location>
    <ligand>
        <name>[2Fe-2S] cluster</name>
        <dbReference type="ChEBI" id="CHEBI:190135"/>
    </ligand>
</feature>
<feature type="binding site" evidence="7">
    <location>
        <position position="130"/>
    </location>
    <ligand>
        <name>[2Fe-2S] cluster</name>
        <dbReference type="ChEBI" id="CHEBI:190135"/>
    </ligand>
</feature>
<evidence type="ECO:0000256" key="7">
    <source>
        <dbReference type="PIRSR" id="PIRSR000216-1"/>
    </source>
</evidence>
<evidence type="ECO:0000256" key="6">
    <source>
        <dbReference type="ARBA" id="ARBA00034078"/>
    </source>
</evidence>
<comment type="caution">
    <text evidence="8">The sequence shown here is derived from an EMBL/GenBank/DDBJ whole genome shotgun (WGS) entry which is preliminary data.</text>
</comment>
<dbReference type="Gene3D" id="3.40.30.10">
    <property type="entry name" value="Glutaredoxin"/>
    <property type="match status" value="1"/>
</dbReference>
<dbReference type="EMBL" id="AYTS01000035">
    <property type="protein sequence ID" value="OOP57345.1"/>
    <property type="molecule type" value="Genomic_DNA"/>
</dbReference>
<reference evidence="8 9" key="1">
    <citation type="journal article" date="2017" name="Water Res.">
        <title>Discovery and metagenomic analysis of an anammox bacterial enrichment related to Candidatus "Brocadia caroliniensis" in a full-scale glycerol-fed nitritation-denitritation separate centrate treatment process.</title>
        <authorList>
            <person name="Park H."/>
            <person name="Brotto A.C."/>
            <person name="van Loosdrecht M.C."/>
            <person name="Chandran K."/>
        </authorList>
    </citation>
    <scope>NUCLEOTIDE SEQUENCE [LARGE SCALE GENOMIC DNA]</scope>
    <source>
        <strain evidence="8">26THWARD</strain>
    </source>
</reference>
<organism evidence="8 9">
    <name type="scientific">Candidatus Brocadia carolinensis</name>
    <dbReference type="NCBI Taxonomy" id="1004156"/>
    <lineage>
        <taxon>Bacteria</taxon>
        <taxon>Pseudomonadati</taxon>
        <taxon>Planctomycetota</taxon>
        <taxon>Candidatus Brocadiia</taxon>
        <taxon>Candidatus Brocadiales</taxon>
        <taxon>Candidatus Brocadiaceae</taxon>
        <taxon>Candidatus Brocadia</taxon>
    </lineage>
</organism>
<dbReference type="SUPFAM" id="SSF52833">
    <property type="entry name" value="Thioredoxin-like"/>
    <property type="match status" value="1"/>
</dbReference>
<comment type="cofactor">
    <cofactor evidence="7">
        <name>[2Fe-2S] cluster</name>
        <dbReference type="ChEBI" id="CHEBI:190135"/>
    </cofactor>
    <text evidence="7">Binds 1 [2Fe-2S] cluster.</text>
</comment>
<dbReference type="InterPro" id="IPR042128">
    <property type="entry name" value="NuoE_dom"/>
</dbReference>
<feature type="binding site" evidence="7">
    <location>
        <position position="89"/>
    </location>
    <ligand>
        <name>[2Fe-2S] cluster</name>
        <dbReference type="ChEBI" id="CHEBI:190135"/>
    </ligand>
</feature>
<dbReference type="NCBIfam" id="NF005722">
    <property type="entry name" value="PRK07539.1-2"/>
    <property type="match status" value="1"/>
</dbReference>
<dbReference type="AlphaFoldDB" id="A0A1V4AW58"/>
<evidence type="ECO:0000313" key="9">
    <source>
        <dbReference type="Proteomes" id="UP000189681"/>
    </source>
</evidence>
<dbReference type="CDD" id="cd03064">
    <property type="entry name" value="TRX_Fd_NuoE"/>
    <property type="match status" value="1"/>
</dbReference>
<accession>A0A1V4AW58</accession>
<keyword evidence="5 7" id="KW-0411">Iron-sulfur</keyword>
<dbReference type="InterPro" id="IPR036249">
    <property type="entry name" value="Thioredoxin-like_sf"/>
</dbReference>
<dbReference type="GO" id="GO:0016491">
    <property type="term" value="F:oxidoreductase activity"/>
    <property type="evidence" value="ECO:0007669"/>
    <property type="project" value="InterPro"/>
</dbReference>
<dbReference type="PANTHER" id="PTHR43342">
    <property type="entry name" value="NADH-QUINONE OXIDOREDUCTASE, E SUBUNIT"/>
    <property type="match status" value="1"/>
</dbReference>
<protein>
    <submittedName>
        <fullName evidence="8">NADH-quinone oxidoreductase subunit E</fullName>
    </submittedName>
</protein>